<organism evidence="1">
    <name type="scientific">Candidatus Kentrum sp. UNK</name>
    <dbReference type="NCBI Taxonomy" id="2126344"/>
    <lineage>
        <taxon>Bacteria</taxon>
        <taxon>Pseudomonadati</taxon>
        <taxon>Pseudomonadota</taxon>
        <taxon>Gammaproteobacteria</taxon>
        <taxon>Candidatus Kentrum</taxon>
    </lineage>
</organism>
<gene>
    <name evidence="1" type="ORF">BECKUNK1418G_GA0071005_101120</name>
    <name evidence="2" type="ORF">BECKUNK1418H_GA0071006_101220</name>
</gene>
<name>A0A451A2V5_9GAMM</name>
<evidence type="ECO:0000313" key="1">
    <source>
        <dbReference type="EMBL" id="VFK60365.1"/>
    </source>
</evidence>
<reference evidence="1" key="1">
    <citation type="submission" date="2019-02" db="EMBL/GenBank/DDBJ databases">
        <authorList>
            <person name="Gruber-Vodicka R. H."/>
            <person name="Seah K. B. B."/>
        </authorList>
    </citation>
    <scope>NUCLEOTIDE SEQUENCE</scope>
    <source>
        <strain evidence="2">BECK_BY19</strain>
        <strain evidence="1">BECK_BY8</strain>
    </source>
</reference>
<dbReference type="EMBL" id="CAADFZ010000011">
    <property type="protein sequence ID" value="VFK60365.1"/>
    <property type="molecule type" value="Genomic_DNA"/>
</dbReference>
<protein>
    <submittedName>
        <fullName evidence="1">Uncharacterized protein</fullName>
    </submittedName>
</protein>
<sequence>MAQSRTVRPIGPVTGREREIWQGFASNTILTYRKNRNSEKPGREIKAHPPSILARSANMFSKNTISGPQAGIICFRREARLSILTGIDNPFHMGLDECPRRHLRGEHETILPLGTK</sequence>
<dbReference type="AlphaFoldDB" id="A0A451A2V5"/>
<dbReference type="EMBL" id="CAADGD010000012">
    <property type="protein sequence ID" value="VFK69227.1"/>
    <property type="molecule type" value="Genomic_DNA"/>
</dbReference>
<proteinExistence type="predicted"/>
<evidence type="ECO:0000313" key="2">
    <source>
        <dbReference type="EMBL" id="VFK69227.1"/>
    </source>
</evidence>
<accession>A0A451A2V5</accession>